<dbReference type="InterPro" id="IPR051462">
    <property type="entry name" value="CBS_domain-containing"/>
</dbReference>
<proteinExistence type="predicted"/>
<dbReference type="SUPFAM" id="SSF54631">
    <property type="entry name" value="CBS-domain pair"/>
    <property type="match status" value="1"/>
</dbReference>
<dbReference type="InterPro" id="IPR036390">
    <property type="entry name" value="WH_DNA-bd_sf"/>
</dbReference>
<dbReference type="PROSITE" id="PS51371">
    <property type="entry name" value="CBS"/>
    <property type="match status" value="2"/>
</dbReference>
<evidence type="ECO:0000259" key="3">
    <source>
        <dbReference type="PROSITE" id="PS51371"/>
    </source>
</evidence>
<dbReference type="Pfam" id="PF08279">
    <property type="entry name" value="HTH_11"/>
    <property type="match status" value="1"/>
</dbReference>
<dbReference type="InterPro" id="IPR000644">
    <property type="entry name" value="CBS_dom"/>
</dbReference>
<dbReference type="InterPro" id="IPR013196">
    <property type="entry name" value="HTH_11"/>
</dbReference>
<dbReference type="InterPro" id="IPR036388">
    <property type="entry name" value="WH-like_DNA-bd_sf"/>
</dbReference>
<feature type="domain" description="CBS" evidence="3">
    <location>
        <begin position="145"/>
        <end position="210"/>
    </location>
</feature>
<gene>
    <name evidence="4" type="ORF">ENQ34_01730</name>
</gene>
<feature type="domain" description="CBS" evidence="3">
    <location>
        <begin position="80"/>
        <end position="136"/>
    </location>
</feature>
<evidence type="ECO:0000256" key="1">
    <source>
        <dbReference type="ARBA" id="ARBA00022737"/>
    </source>
</evidence>
<keyword evidence="1" id="KW-0677">Repeat</keyword>
<dbReference type="Pfam" id="PF00571">
    <property type="entry name" value="CBS"/>
    <property type="match status" value="2"/>
</dbReference>
<dbReference type="PANTHER" id="PTHR48108">
    <property type="entry name" value="CBS DOMAIN-CONTAINING PROTEIN CBSX2, CHLOROPLASTIC"/>
    <property type="match status" value="1"/>
</dbReference>
<comment type="caution">
    <text evidence="4">The sequence shown here is derived from an EMBL/GenBank/DDBJ whole genome shotgun (WGS) entry which is preliminary data.</text>
</comment>
<reference evidence="4" key="1">
    <citation type="journal article" date="2020" name="mSystems">
        <title>Genome- and Community-Level Interaction Insights into Carbon Utilization and Element Cycling Functions of Hydrothermarchaeota in Hydrothermal Sediment.</title>
        <authorList>
            <person name="Zhou Z."/>
            <person name="Liu Y."/>
            <person name="Xu W."/>
            <person name="Pan J."/>
            <person name="Luo Z.H."/>
            <person name="Li M."/>
        </authorList>
    </citation>
    <scope>NUCLEOTIDE SEQUENCE [LARGE SCALE GENOMIC DNA]</scope>
    <source>
        <strain evidence="4">SpSt-300</strain>
    </source>
</reference>
<evidence type="ECO:0000313" key="4">
    <source>
        <dbReference type="EMBL" id="HEL65390.1"/>
    </source>
</evidence>
<organism evidence="4">
    <name type="scientific">Ammonifex degensii</name>
    <dbReference type="NCBI Taxonomy" id="42838"/>
    <lineage>
        <taxon>Bacteria</taxon>
        <taxon>Bacillati</taxon>
        <taxon>Bacillota</taxon>
        <taxon>Clostridia</taxon>
        <taxon>Thermoanaerobacterales</taxon>
        <taxon>Thermoanaerobacteraceae</taxon>
        <taxon>Ammonifex</taxon>
    </lineage>
</organism>
<evidence type="ECO:0000256" key="2">
    <source>
        <dbReference type="PROSITE-ProRule" id="PRU00703"/>
    </source>
</evidence>
<dbReference type="InterPro" id="IPR046342">
    <property type="entry name" value="CBS_dom_sf"/>
</dbReference>
<protein>
    <submittedName>
        <fullName evidence="4">Transcriptional regulator</fullName>
    </submittedName>
</protein>
<name>A0A7C2EII5_9THEO</name>
<dbReference type="AlphaFoldDB" id="A0A7C2EII5"/>
<dbReference type="Gene3D" id="1.10.10.10">
    <property type="entry name" value="Winged helix-like DNA-binding domain superfamily/Winged helix DNA-binding domain"/>
    <property type="match status" value="1"/>
</dbReference>
<dbReference type="Gene3D" id="3.10.580.10">
    <property type="entry name" value="CBS-domain"/>
    <property type="match status" value="1"/>
</dbReference>
<dbReference type="PANTHER" id="PTHR48108:SF32">
    <property type="entry name" value="TRANSCRIPTIONAL REPRESSOR CCPN"/>
    <property type="match status" value="1"/>
</dbReference>
<dbReference type="SMART" id="SM00116">
    <property type="entry name" value="CBS"/>
    <property type="match status" value="2"/>
</dbReference>
<sequence>MELSRRQEAILGIVKAEGPITSEQIAERLKLARATLRPDLAILTMAGLLEARPRVGYYYSGKSPGKVVAAGIRRFKVREFQSRPVVVNGQVSVYDAIVTMFLEDVGTLFVVRDRALLEGVVSRKDFLKIALGGQDIRALPVSVIMTRMPNIVTTSPEEPAWEAARKIVDHEVDALPVVEPADGEMRGALRVVGRFSKTNVTRLFIEIGERR</sequence>
<dbReference type="SUPFAM" id="SSF46785">
    <property type="entry name" value="Winged helix' DNA-binding domain"/>
    <property type="match status" value="1"/>
</dbReference>
<keyword evidence="2" id="KW-0129">CBS domain</keyword>
<dbReference type="CDD" id="cd04617">
    <property type="entry name" value="CBS_pair_CcpN"/>
    <property type="match status" value="1"/>
</dbReference>
<dbReference type="InterPro" id="IPR016842">
    <property type="entry name" value="UCP026546_HTH-CBS"/>
</dbReference>
<accession>A0A7C2EII5</accession>
<dbReference type="PIRSF" id="PIRSF026546">
    <property type="entry name" value="UCP026546_CBS_YqzB"/>
    <property type="match status" value="1"/>
</dbReference>
<dbReference type="EMBL" id="DSMU01000113">
    <property type="protein sequence ID" value="HEL65390.1"/>
    <property type="molecule type" value="Genomic_DNA"/>
</dbReference>